<dbReference type="GO" id="GO:0008270">
    <property type="term" value="F:zinc ion binding"/>
    <property type="evidence" value="ECO:0007669"/>
    <property type="project" value="InterPro"/>
</dbReference>
<evidence type="ECO:0000256" key="1">
    <source>
        <dbReference type="ARBA" id="ARBA00022723"/>
    </source>
</evidence>
<name>A0A532V0Q0_UNCL8</name>
<dbReference type="Pfam" id="PF08240">
    <property type="entry name" value="ADH_N"/>
    <property type="match status" value="1"/>
</dbReference>
<keyword evidence="2 4" id="KW-0862">Zinc</keyword>
<dbReference type="InterPro" id="IPR020843">
    <property type="entry name" value="ER"/>
</dbReference>
<dbReference type="EMBL" id="NJBN01000004">
    <property type="protein sequence ID" value="TKJ40771.1"/>
    <property type="molecule type" value="Genomic_DNA"/>
</dbReference>
<keyword evidence="1 4" id="KW-0479">Metal-binding</keyword>
<evidence type="ECO:0000256" key="2">
    <source>
        <dbReference type="ARBA" id="ARBA00022833"/>
    </source>
</evidence>
<dbReference type="InterPro" id="IPR002328">
    <property type="entry name" value="ADH_Zn_CS"/>
</dbReference>
<dbReference type="PROSITE" id="PS00059">
    <property type="entry name" value="ADH_ZINC"/>
    <property type="match status" value="1"/>
</dbReference>
<dbReference type="InterPro" id="IPR050129">
    <property type="entry name" value="Zn_alcohol_dh"/>
</dbReference>
<reference evidence="6 7" key="1">
    <citation type="submission" date="2017-06" db="EMBL/GenBank/DDBJ databases">
        <title>Novel microbial phyla capable of carbon fixation and sulfur reduction in deep-sea sediments.</title>
        <authorList>
            <person name="Huang J."/>
            <person name="Baker B."/>
            <person name="Wang Y."/>
        </authorList>
    </citation>
    <scope>NUCLEOTIDE SEQUENCE [LARGE SCALE GENOMIC DNA]</scope>
    <source>
        <strain evidence="6">B3_LCP</strain>
    </source>
</reference>
<dbReference type="Proteomes" id="UP000319619">
    <property type="component" value="Unassembled WGS sequence"/>
</dbReference>
<dbReference type="InterPro" id="IPR013154">
    <property type="entry name" value="ADH-like_N"/>
</dbReference>
<dbReference type="PANTHER" id="PTHR43401:SF2">
    <property type="entry name" value="L-THREONINE 3-DEHYDROGENASE"/>
    <property type="match status" value="1"/>
</dbReference>
<organism evidence="6 7">
    <name type="scientific">candidate division LCP-89 bacterium B3_LCP</name>
    <dbReference type="NCBI Taxonomy" id="2012998"/>
    <lineage>
        <taxon>Bacteria</taxon>
        <taxon>Pseudomonadati</taxon>
        <taxon>Bacteria division LCP-89</taxon>
    </lineage>
</organism>
<dbReference type="AlphaFoldDB" id="A0A532V0Q0"/>
<comment type="cofactor">
    <cofactor evidence="4">
        <name>Zn(2+)</name>
        <dbReference type="ChEBI" id="CHEBI:29105"/>
    </cofactor>
</comment>
<evidence type="ECO:0000259" key="5">
    <source>
        <dbReference type="SMART" id="SM00829"/>
    </source>
</evidence>
<dbReference type="SUPFAM" id="SSF50129">
    <property type="entry name" value="GroES-like"/>
    <property type="match status" value="1"/>
</dbReference>
<comment type="similarity">
    <text evidence="4">Belongs to the zinc-containing alcohol dehydrogenase family.</text>
</comment>
<evidence type="ECO:0000256" key="3">
    <source>
        <dbReference type="ARBA" id="ARBA00023002"/>
    </source>
</evidence>
<evidence type="ECO:0000313" key="7">
    <source>
        <dbReference type="Proteomes" id="UP000319619"/>
    </source>
</evidence>
<dbReference type="GO" id="GO:0016616">
    <property type="term" value="F:oxidoreductase activity, acting on the CH-OH group of donors, NAD or NADP as acceptor"/>
    <property type="evidence" value="ECO:0007669"/>
    <property type="project" value="UniProtKB-ARBA"/>
</dbReference>
<dbReference type="Gene3D" id="3.40.50.720">
    <property type="entry name" value="NAD(P)-binding Rossmann-like Domain"/>
    <property type="match status" value="1"/>
</dbReference>
<dbReference type="InterPro" id="IPR011032">
    <property type="entry name" value="GroES-like_sf"/>
</dbReference>
<dbReference type="SUPFAM" id="SSF51735">
    <property type="entry name" value="NAD(P)-binding Rossmann-fold domains"/>
    <property type="match status" value="1"/>
</dbReference>
<sequence length="351" mass="38174">MKAILKNSTEQGLTLVDNHPMPEIKSPTDVLVRVKATAICGTDLDIYKSDPDLTNRMKPIMPVVVGHEFCGEVVEVGTGVEKVKPGDYVSAEMHILCKECINCRTGNGHVCINTIIKGIDADGCFAEYVIVPAANIIKLPQDLPVEVAAYLDAIGNAVHTLSPVDVVARSVAILGAGPIGIMGAKIAKISGAREVLITDVNQSLLDIAAQNGADHTFNVSSQEGRQAFLEHCKKDRTRLGVDVVVEMSGHPTAYDDLFECVRMGGEVLLLGLPREPISINFNRDVVFKGLTIRGIIGRRTYDTWFRMLGMIETGLLETLQNLVTHTMPLEEFQKGFDVKLKGEGLKVIFKP</sequence>
<evidence type="ECO:0000313" key="6">
    <source>
        <dbReference type="EMBL" id="TKJ40771.1"/>
    </source>
</evidence>
<dbReference type="Gene3D" id="3.90.180.10">
    <property type="entry name" value="Medium-chain alcohol dehydrogenases, catalytic domain"/>
    <property type="match status" value="1"/>
</dbReference>
<dbReference type="InterPro" id="IPR036291">
    <property type="entry name" value="NAD(P)-bd_dom_sf"/>
</dbReference>
<dbReference type="PANTHER" id="PTHR43401">
    <property type="entry name" value="L-THREONINE 3-DEHYDROGENASE"/>
    <property type="match status" value="1"/>
</dbReference>
<proteinExistence type="inferred from homology"/>
<dbReference type="InterPro" id="IPR013149">
    <property type="entry name" value="ADH-like_C"/>
</dbReference>
<accession>A0A532V0Q0</accession>
<gene>
    <name evidence="6" type="ORF">CEE37_07340</name>
</gene>
<evidence type="ECO:0000256" key="4">
    <source>
        <dbReference type="RuleBase" id="RU361277"/>
    </source>
</evidence>
<protein>
    <submittedName>
        <fullName evidence="6">L-threonine 3-dehydrogenase</fullName>
    </submittedName>
</protein>
<dbReference type="NCBIfam" id="NF003808">
    <property type="entry name" value="PRK05396.1"/>
    <property type="match status" value="1"/>
</dbReference>
<keyword evidence="3" id="KW-0560">Oxidoreductase</keyword>
<comment type="caution">
    <text evidence="6">The sequence shown here is derived from an EMBL/GenBank/DDBJ whole genome shotgun (WGS) entry which is preliminary data.</text>
</comment>
<feature type="domain" description="Enoyl reductase (ER)" evidence="5">
    <location>
        <begin position="8"/>
        <end position="349"/>
    </location>
</feature>
<dbReference type="Pfam" id="PF00107">
    <property type="entry name" value="ADH_zinc_N"/>
    <property type="match status" value="1"/>
</dbReference>
<dbReference type="SMART" id="SM00829">
    <property type="entry name" value="PKS_ER"/>
    <property type="match status" value="1"/>
</dbReference>